<dbReference type="Proteomes" id="UP000182888">
    <property type="component" value="Unassembled WGS sequence"/>
</dbReference>
<keyword evidence="1" id="KW-0812">Transmembrane</keyword>
<name>A0A0K2VTL1_MESPL</name>
<keyword evidence="1" id="KW-0472">Membrane</keyword>
<protein>
    <submittedName>
        <fullName evidence="2">Uncharacterized protein</fullName>
    </submittedName>
</protein>
<sequence>MQNPAEGSELLLGRAFKICNAFAGKVVAFRLTENRRRRRRLLPTSQNPNHRPQRVPPLAKQTIRDVFAHLFAMSPVHTIPGLVSAAIM</sequence>
<reference evidence="3" key="1">
    <citation type="submission" date="2014-08" db="EMBL/GenBank/DDBJ databases">
        <authorList>
            <person name="Edwards T."/>
        </authorList>
    </citation>
    <scope>NUCLEOTIDE SEQUENCE [LARGE SCALE GENOMIC DNA]</scope>
</reference>
<accession>A0A0K2VTL1</accession>
<keyword evidence="1" id="KW-1133">Transmembrane helix</keyword>
<proteinExistence type="predicted"/>
<organism evidence="2 3">
    <name type="scientific">Mesorhizobium plurifarium</name>
    <dbReference type="NCBI Taxonomy" id="69974"/>
    <lineage>
        <taxon>Bacteria</taxon>
        <taxon>Pseudomonadati</taxon>
        <taxon>Pseudomonadota</taxon>
        <taxon>Alphaproteobacteria</taxon>
        <taxon>Hyphomicrobiales</taxon>
        <taxon>Phyllobacteriaceae</taxon>
        <taxon>Mesorhizobium</taxon>
    </lineage>
</organism>
<feature type="transmembrane region" description="Helical" evidence="1">
    <location>
        <begin position="12"/>
        <end position="31"/>
    </location>
</feature>
<evidence type="ECO:0000256" key="1">
    <source>
        <dbReference type="SAM" id="Phobius"/>
    </source>
</evidence>
<dbReference type="AlphaFoldDB" id="A0A0K2VTL1"/>
<gene>
    <name evidence="2" type="ORF">MPL1032_180089</name>
</gene>
<dbReference type="EMBL" id="CCND01000010">
    <property type="protein sequence ID" value="CDX53653.1"/>
    <property type="molecule type" value="Genomic_DNA"/>
</dbReference>
<evidence type="ECO:0000313" key="2">
    <source>
        <dbReference type="EMBL" id="CDX53653.1"/>
    </source>
</evidence>
<evidence type="ECO:0000313" key="3">
    <source>
        <dbReference type="Proteomes" id="UP000182888"/>
    </source>
</evidence>